<dbReference type="Proteomes" id="UP001626628">
    <property type="component" value="Chromosome"/>
</dbReference>
<keyword evidence="1" id="KW-0732">Signal</keyword>
<sequence>MFSGKKIAVVSALLGGLAITGAGITQAYAEIATGGCEHTAQGHATCVDKRQDIYTTKDGRRVIQQRKSCSSSARQHVVWPENGLLNNASTKVGPEVDCSNRVPAPRNFKLPHLGF</sequence>
<feature type="signal peptide" evidence="1">
    <location>
        <begin position="1"/>
        <end position="27"/>
    </location>
</feature>
<dbReference type="RefSeq" id="WP_399149417.1">
    <property type="nucleotide sequence ID" value="NZ_CP147982.1"/>
</dbReference>
<reference evidence="2 3" key="1">
    <citation type="submission" date="2024-03" db="EMBL/GenBank/DDBJ databases">
        <title>The complete genome of Streptomyces sirii sp.nov.</title>
        <authorList>
            <person name="Zakalyukina Y.V."/>
            <person name="Belik A.R."/>
            <person name="Biryukov M.V."/>
            <person name="Baturina O.A."/>
            <person name="Kabilov M.R."/>
        </authorList>
    </citation>
    <scope>NUCLEOTIDE SEQUENCE [LARGE SCALE GENOMIC DNA]</scope>
    <source>
        <strain evidence="2 3">BP-8</strain>
    </source>
</reference>
<evidence type="ECO:0000256" key="1">
    <source>
        <dbReference type="SAM" id="SignalP"/>
    </source>
</evidence>
<feature type="chain" id="PRO_5045073844" description="Secreted protein" evidence="1">
    <location>
        <begin position="28"/>
        <end position="115"/>
    </location>
</feature>
<evidence type="ECO:0000313" key="2">
    <source>
        <dbReference type="EMBL" id="WXK78647.1"/>
    </source>
</evidence>
<organism evidence="2 3">
    <name type="scientific">Streptomyces sirii</name>
    <dbReference type="NCBI Taxonomy" id="3127701"/>
    <lineage>
        <taxon>Bacteria</taxon>
        <taxon>Bacillati</taxon>
        <taxon>Actinomycetota</taxon>
        <taxon>Actinomycetes</taxon>
        <taxon>Kitasatosporales</taxon>
        <taxon>Streptomycetaceae</taxon>
        <taxon>Streptomyces</taxon>
    </lineage>
</organism>
<protein>
    <recommendedName>
        <fullName evidence="4">Secreted protein</fullName>
    </recommendedName>
</protein>
<evidence type="ECO:0000313" key="3">
    <source>
        <dbReference type="Proteomes" id="UP001626628"/>
    </source>
</evidence>
<accession>A0ABZ2QYN5</accession>
<keyword evidence="3" id="KW-1185">Reference proteome</keyword>
<proteinExistence type="predicted"/>
<dbReference type="EMBL" id="CP147982">
    <property type="protein sequence ID" value="WXK78647.1"/>
    <property type="molecule type" value="Genomic_DNA"/>
</dbReference>
<evidence type="ECO:0008006" key="4">
    <source>
        <dbReference type="Google" id="ProtNLM"/>
    </source>
</evidence>
<name>A0ABZ2QYN5_9ACTN</name>
<gene>
    <name evidence="2" type="ORF">WAB15_23140</name>
</gene>